<dbReference type="Proteomes" id="UP000183018">
    <property type="component" value="Unassembled WGS sequence"/>
</dbReference>
<feature type="compositionally biased region" description="Polar residues" evidence="1">
    <location>
        <begin position="1"/>
        <end position="14"/>
    </location>
</feature>
<evidence type="ECO:0000313" key="2">
    <source>
        <dbReference type="EMBL" id="SFI57785.1"/>
    </source>
</evidence>
<organism evidence="2 3">
    <name type="scientific">Phytopseudomonas argentinensis</name>
    <dbReference type="NCBI Taxonomy" id="289370"/>
    <lineage>
        <taxon>Bacteria</taxon>
        <taxon>Pseudomonadati</taxon>
        <taxon>Pseudomonadota</taxon>
        <taxon>Gammaproteobacteria</taxon>
        <taxon>Pseudomonadales</taxon>
        <taxon>Pseudomonadaceae</taxon>
        <taxon>Phytopseudomonas</taxon>
    </lineage>
</organism>
<gene>
    <name evidence="2" type="ORF">SAMN05216602_1752</name>
</gene>
<dbReference type="RefSeq" id="WP_074882463.1">
    <property type="nucleotide sequence ID" value="NZ_FORC01000002.1"/>
</dbReference>
<feature type="region of interest" description="Disordered" evidence="1">
    <location>
        <begin position="1"/>
        <end position="87"/>
    </location>
</feature>
<dbReference type="STRING" id="289370.SAMN05216602_1752"/>
<keyword evidence="3" id="KW-1185">Reference proteome</keyword>
<protein>
    <submittedName>
        <fullName evidence="2">Uncharacterized protein</fullName>
    </submittedName>
</protein>
<sequence>MTDSNARADSQPATARSAEPPILRDVVEPLAPRQSAKDAAQRTAQAPGESKQADQPQRDEQTREFLDKYDLSQVEEERRERRWALRR</sequence>
<proteinExistence type="predicted"/>
<dbReference type="AlphaFoldDB" id="A0A1I3JCV6"/>
<reference evidence="3" key="1">
    <citation type="submission" date="2016-10" db="EMBL/GenBank/DDBJ databases">
        <authorList>
            <person name="Varghese N."/>
            <person name="Submissions S."/>
        </authorList>
    </citation>
    <scope>NUCLEOTIDE SEQUENCE [LARGE SCALE GENOMIC DNA]</scope>
    <source>
        <strain evidence="3">LMG 22563</strain>
    </source>
</reference>
<dbReference type="OrthoDB" id="7026816at2"/>
<evidence type="ECO:0000256" key="1">
    <source>
        <dbReference type="SAM" id="MobiDB-lite"/>
    </source>
</evidence>
<evidence type="ECO:0000313" key="3">
    <source>
        <dbReference type="Proteomes" id="UP000183018"/>
    </source>
</evidence>
<dbReference type="EMBL" id="FORC01000002">
    <property type="protein sequence ID" value="SFI57785.1"/>
    <property type="molecule type" value="Genomic_DNA"/>
</dbReference>
<feature type="compositionally biased region" description="Basic and acidic residues" evidence="1">
    <location>
        <begin position="56"/>
        <end position="87"/>
    </location>
</feature>
<name>A0A1I3JCV6_9GAMM</name>
<accession>A0A1I3JCV6</accession>